<dbReference type="AlphaFoldDB" id="A0A6J4IXC7"/>
<dbReference type="EMBL" id="CADCTC010000163">
    <property type="protein sequence ID" value="CAA9264851.1"/>
    <property type="molecule type" value="Genomic_DNA"/>
</dbReference>
<accession>A0A6J4IXC7</accession>
<proteinExistence type="predicted"/>
<organism evidence="1">
    <name type="scientific">uncultured Chloroflexota bacterium</name>
    <dbReference type="NCBI Taxonomy" id="166587"/>
    <lineage>
        <taxon>Bacteria</taxon>
        <taxon>Bacillati</taxon>
        <taxon>Chloroflexota</taxon>
        <taxon>environmental samples</taxon>
    </lineage>
</organism>
<gene>
    <name evidence="1" type="ORF">AVDCRST_MAG77-2859</name>
</gene>
<sequence>MKYGTNRGGHTSDPSLLHTPPLRGERWLEDRGQRWVPRIWERELGFRFKERRWR</sequence>
<name>A0A6J4IXC7_9CHLR</name>
<protein>
    <submittedName>
        <fullName evidence="1">Uncharacterized protein</fullName>
    </submittedName>
</protein>
<evidence type="ECO:0000313" key="1">
    <source>
        <dbReference type="EMBL" id="CAA9264851.1"/>
    </source>
</evidence>
<reference evidence="1" key="1">
    <citation type="submission" date="2020-02" db="EMBL/GenBank/DDBJ databases">
        <authorList>
            <person name="Meier V. D."/>
        </authorList>
    </citation>
    <scope>NUCLEOTIDE SEQUENCE</scope>
    <source>
        <strain evidence="1">AVDCRST_MAG77</strain>
    </source>
</reference>